<comment type="pathway">
    <text evidence="1">Purine metabolism; IMP biosynthesis via de novo pathway; 5-amino-1-(5-phospho-D-ribosyl)imidazole-4-carboxamide from 5-amino-1-(5-phospho-D-ribosyl)imidazole-4-carboxylate: step 1/2.</text>
</comment>
<evidence type="ECO:0000256" key="7">
    <source>
        <dbReference type="ARBA" id="ARBA00022840"/>
    </source>
</evidence>
<dbReference type="SUPFAM" id="SSF52255">
    <property type="entry name" value="N5-CAIR mutase (phosphoribosylaminoimidazole carboxylase, PurE)"/>
    <property type="match status" value="1"/>
</dbReference>
<dbReference type="FunFam" id="3.30.470.20:FF:000020">
    <property type="entry name" value="Probable multifunctional protein ADE2"/>
    <property type="match status" value="1"/>
</dbReference>
<name>A0A914D2G7_9BILA</name>
<dbReference type="Pfam" id="PF00731">
    <property type="entry name" value="AIRC"/>
    <property type="match status" value="1"/>
</dbReference>
<dbReference type="Gene3D" id="3.40.50.1970">
    <property type="match status" value="1"/>
</dbReference>
<sequence length="419" mass="46100">MEQVATKISELKLLAEGKTKQIFDLSHEQQHAVLVRSKDSLTAFNAKRRDEVEGKSTSANRTTCNNFNLLKACGVPTHFVREGPGENEFVAENCAMVPIEWVARRVATGSFLKRNPGVPEGYVFAPLKIETFFKDDANDDPQWSDEQILTKNFVFNGRNIGYAEVRLMKRLTEIVFRILERAWQTASCTLVDLKIEFGVTKSGALKVADVIDNDSWRVWPNGDKRLQLDKQFYRDLSQVTDDALKELKKNYDKVAELTGNFLHKESFGRVVIIMGSKADGEFAATIQNKAAKLGITRVEKHVCSAHKTTAEALELITRFEADNLPTVFICIAGRSNGLGPVVAANSTLPVINAPPCGPDWAAQDVWSSLRMPSGIGCATVLGADEAALAAAKILGSNDHIIFGKILAAQYENVASVLEA</sequence>
<dbReference type="AlphaFoldDB" id="A0A914D2G7"/>
<feature type="domain" description="PurE" evidence="9">
    <location>
        <begin position="268"/>
        <end position="416"/>
    </location>
</feature>
<dbReference type="GO" id="GO:0005524">
    <property type="term" value="F:ATP binding"/>
    <property type="evidence" value="ECO:0007669"/>
    <property type="project" value="UniProtKB-KW"/>
</dbReference>
<evidence type="ECO:0000256" key="1">
    <source>
        <dbReference type="ARBA" id="ARBA00004672"/>
    </source>
</evidence>
<dbReference type="GO" id="GO:0006189">
    <property type="term" value="P:'de novo' IMP biosynthetic process"/>
    <property type="evidence" value="ECO:0007669"/>
    <property type="project" value="InterPro"/>
</dbReference>
<keyword evidence="10" id="KW-1185">Reference proteome</keyword>
<keyword evidence="8" id="KW-0511">Multifunctional enzyme</keyword>
<evidence type="ECO:0000256" key="5">
    <source>
        <dbReference type="ARBA" id="ARBA00022741"/>
    </source>
</evidence>
<dbReference type="InterPro" id="IPR028923">
    <property type="entry name" value="SAICAR_synt/ADE2_N"/>
</dbReference>
<dbReference type="HAMAP" id="MF_00137">
    <property type="entry name" value="SAICAR_synth"/>
    <property type="match status" value="1"/>
</dbReference>
<evidence type="ECO:0000313" key="11">
    <source>
        <dbReference type="WBParaSite" id="ACRNAN_scaffold1743.g11991.t1"/>
    </source>
</evidence>
<keyword evidence="5" id="KW-0547">Nucleotide-binding</keyword>
<dbReference type="PANTHER" id="PTHR43599:SF3">
    <property type="entry name" value="SI:DKEY-6E2.2"/>
    <property type="match status" value="1"/>
</dbReference>
<evidence type="ECO:0000256" key="6">
    <source>
        <dbReference type="ARBA" id="ARBA00022755"/>
    </source>
</evidence>
<evidence type="ECO:0000313" key="10">
    <source>
        <dbReference type="Proteomes" id="UP000887540"/>
    </source>
</evidence>
<keyword evidence="6" id="KW-0658">Purine biosynthesis</keyword>
<keyword evidence="7" id="KW-0067">ATP-binding</keyword>
<dbReference type="SMART" id="SM01001">
    <property type="entry name" value="AIRC"/>
    <property type="match status" value="1"/>
</dbReference>
<accession>A0A914D2G7</accession>
<dbReference type="InterPro" id="IPR050089">
    <property type="entry name" value="SAICAR_synthetase"/>
</dbReference>
<dbReference type="InterPro" id="IPR018236">
    <property type="entry name" value="SAICAR_synthetase_CS"/>
</dbReference>
<comment type="pathway">
    <text evidence="2">Purine metabolism; IMP biosynthesis via de novo pathway; 5-amino-1-(5-phospho-D-ribosyl)imidazole-4-carboxylate from 5-amino-1-(5-phospho-D-ribosyl)imidazole (carboxylase route): step 1/1.</text>
</comment>
<dbReference type="Pfam" id="PF01259">
    <property type="entry name" value="SAICAR_synt"/>
    <property type="match status" value="1"/>
</dbReference>
<reference evidence="11" key="1">
    <citation type="submission" date="2022-11" db="UniProtKB">
        <authorList>
            <consortium name="WormBaseParasite"/>
        </authorList>
    </citation>
    <scope>IDENTIFICATION</scope>
</reference>
<evidence type="ECO:0000256" key="8">
    <source>
        <dbReference type="ARBA" id="ARBA00023268"/>
    </source>
</evidence>
<dbReference type="Gene3D" id="3.30.200.20">
    <property type="entry name" value="Phosphorylase Kinase, domain 1"/>
    <property type="match status" value="1"/>
</dbReference>
<protein>
    <submittedName>
        <fullName evidence="11">PurE domain-containing protein</fullName>
    </submittedName>
</protein>
<comment type="similarity">
    <text evidence="3">In the N-terminal section; belongs to the SAICAR synthetase family.</text>
</comment>
<dbReference type="Gene3D" id="3.30.470.20">
    <property type="entry name" value="ATP-grasp fold, B domain"/>
    <property type="match status" value="1"/>
</dbReference>
<dbReference type="PROSITE" id="PS01058">
    <property type="entry name" value="SAICAR_SYNTHETASE_2"/>
    <property type="match status" value="1"/>
</dbReference>
<dbReference type="CDD" id="cd01416">
    <property type="entry name" value="SAICAR_synt_Ade5"/>
    <property type="match status" value="1"/>
</dbReference>
<dbReference type="WBParaSite" id="ACRNAN_scaffold1743.g11991.t1">
    <property type="protein sequence ID" value="ACRNAN_scaffold1743.g11991.t1"/>
    <property type="gene ID" value="ACRNAN_scaffold1743.g11991"/>
</dbReference>
<evidence type="ECO:0000259" key="9">
    <source>
        <dbReference type="SMART" id="SM01001"/>
    </source>
</evidence>
<dbReference type="Proteomes" id="UP000887540">
    <property type="component" value="Unplaced"/>
</dbReference>
<dbReference type="InterPro" id="IPR000031">
    <property type="entry name" value="PurE_dom"/>
</dbReference>
<evidence type="ECO:0000256" key="2">
    <source>
        <dbReference type="ARBA" id="ARBA00004747"/>
    </source>
</evidence>
<organism evidence="10 11">
    <name type="scientific">Acrobeloides nanus</name>
    <dbReference type="NCBI Taxonomy" id="290746"/>
    <lineage>
        <taxon>Eukaryota</taxon>
        <taxon>Metazoa</taxon>
        <taxon>Ecdysozoa</taxon>
        <taxon>Nematoda</taxon>
        <taxon>Chromadorea</taxon>
        <taxon>Rhabditida</taxon>
        <taxon>Tylenchina</taxon>
        <taxon>Cephalobomorpha</taxon>
        <taxon>Cephaloboidea</taxon>
        <taxon>Cephalobidae</taxon>
        <taxon>Acrobeloides</taxon>
    </lineage>
</organism>
<proteinExistence type="inferred from homology"/>
<dbReference type="PROSITE" id="PS01057">
    <property type="entry name" value="SAICAR_SYNTHETASE_1"/>
    <property type="match status" value="1"/>
</dbReference>
<dbReference type="PANTHER" id="PTHR43599">
    <property type="entry name" value="MULTIFUNCTIONAL PROTEIN ADE2"/>
    <property type="match status" value="1"/>
</dbReference>
<dbReference type="SUPFAM" id="SSF56104">
    <property type="entry name" value="SAICAR synthase-like"/>
    <property type="match status" value="1"/>
</dbReference>
<evidence type="ECO:0000256" key="3">
    <source>
        <dbReference type="ARBA" id="ARBA00011020"/>
    </source>
</evidence>
<evidence type="ECO:0000256" key="4">
    <source>
        <dbReference type="ARBA" id="ARBA00022598"/>
    </source>
</evidence>
<dbReference type="GO" id="GO:0005829">
    <property type="term" value="C:cytosol"/>
    <property type="evidence" value="ECO:0007669"/>
    <property type="project" value="TreeGrafter"/>
</dbReference>
<keyword evidence="4" id="KW-0436">Ligase</keyword>
<dbReference type="GO" id="GO:0004639">
    <property type="term" value="F:phosphoribosylaminoimidazolesuccinocarboxamide synthase activity"/>
    <property type="evidence" value="ECO:0007669"/>
    <property type="project" value="InterPro"/>
</dbReference>